<dbReference type="InterPro" id="IPR020557">
    <property type="entry name" value="Fumarate_lyase_CS"/>
</dbReference>
<dbReference type="AlphaFoldDB" id="K1QBQ2"/>
<dbReference type="InterPro" id="IPR008948">
    <property type="entry name" value="L-Aspartase-like"/>
</dbReference>
<dbReference type="HAMAP" id="MF_00006">
    <property type="entry name" value="Arg_succ_lyase"/>
    <property type="match status" value="1"/>
</dbReference>
<dbReference type="Gene3D" id="1.10.275.10">
    <property type="entry name" value="Fumarase/aspartase (N-terminal domain)"/>
    <property type="match status" value="1"/>
</dbReference>
<dbReference type="Gene3D" id="1.10.40.30">
    <property type="entry name" value="Fumarase/aspartase (C-terminal domain)"/>
    <property type="match status" value="1"/>
</dbReference>
<dbReference type="PRINTS" id="PR00149">
    <property type="entry name" value="FUMRATELYASE"/>
</dbReference>
<dbReference type="InterPro" id="IPR000362">
    <property type="entry name" value="Fumarate_lyase_fam"/>
</dbReference>
<keyword evidence="3 7" id="KW-0456">Lyase</keyword>
<evidence type="ECO:0000256" key="3">
    <source>
        <dbReference type="ARBA" id="ARBA00023239"/>
    </source>
</evidence>
<dbReference type="FunFam" id="1.10.40.30:FF:000001">
    <property type="entry name" value="Argininosuccinate lyase"/>
    <property type="match status" value="1"/>
</dbReference>
<dbReference type="NCBIfam" id="TIGR00838">
    <property type="entry name" value="argH"/>
    <property type="match status" value="1"/>
</dbReference>
<dbReference type="InterPro" id="IPR029419">
    <property type="entry name" value="Arg_succ_lyase_C"/>
</dbReference>
<sequence>MTTGLETAQYTCLSEQIDVLAPNNQDMEKQKLWGGRFTGATDPVMEKFNASIHYDKRMWREDVQGSKAYVKAIQKVGLVTEDECKLILSGLEKVADEWECGKFEIKETDEDIHTANERRLKELIGITASKLHTGRSRNDQVSTDMRLWMKNALPELGAEVQNFMSVIITRAKQEIDVLMPGYTHLQRAQPIRWSHWLLSYGWMLKRDIERMLGLQTRVSSLTLGSGALAGNPFPIDRKSLATDLGFMEVSGNSLDAVSDRDFVAEFLFWASMLGTHLSRWAEDLILYSSKEFGFVTLADAYSTGSSLMPQKKNADSLELIRGKAGRMFGHCSGFMMTLKGVPSTYNKDLQASLYEDKEAMFDVYDTLLGVIKVATGVLSTLKIYGDKMRQALSPEMLATDIAYYLVRKGIPFREAHGLSGMCVALAEKKQCPLSSLSLEDFKSVRIKARGTTLQKKEKIYNQEVIFRSDLTTKVVPIALKRCLIPIWIPLLITERKARTALLHLYLSTGVEDSTPITLTVPLFVGLSSDVTDYTCEALFQDMTQNEVYLLYGKACIHSLSPGPRPSYDFYPVTHLYRSKPILYFLDIFNNSGGIMEKYIKNLGGDPASTLNRRLHGLFFSSSADPLTGQPPAVSYYGDQRIHIHIGFMIDQSRNLYFADFYCHYVNHRVTLVITLKGSEADAFCRQRLRALDPAYNEFLYRRPHEHYAMVNTKVTVEVFYTEDINIFRLLRLNLAYLTSVQQSSNAELKTVIGLPKRIDCKICNIKKPL</sequence>
<feature type="domain" description="Fumarate lyase N-terminal" evidence="4">
    <location>
        <begin position="35"/>
        <end position="329"/>
    </location>
</feature>
<dbReference type="InterPro" id="IPR024083">
    <property type="entry name" value="Fumarase/histidase_N"/>
</dbReference>
<accession>K1QBQ2</accession>
<feature type="domain" description="Argininosuccinate lyase C-terminal" evidence="5">
    <location>
        <begin position="396"/>
        <end position="445"/>
    </location>
</feature>
<dbReference type="GO" id="GO:0042450">
    <property type="term" value="P:L-arginine biosynthetic process via ornithine"/>
    <property type="evidence" value="ECO:0007669"/>
    <property type="project" value="InterPro"/>
</dbReference>
<dbReference type="FunCoup" id="K1QBQ2">
    <property type="interactions" value="568"/>
</dbReference>
<dbReference type="PANTHER" id="PTHR43814">
    <property type="entry name" value="ARGININOSUCCINATE LYASE"/>
    <property type="match status" value="1"/>
</dbReference>
<protein>
    <submittedName>
        <fullName evidence="7">Argininosuccinate lyase</fullName>
    </submittedName>
</protein>
<dbReference type="HOGENOM" id="CLU_363390_0_0_1"/>
<evidence type="ECO:0000256" key="1">
    <source>
        <dbReference type="ARBA" id="ARBA00010755"/>
    </source>
</evidence>
<dbReference type="CDD" id="cd01359">
    <property type="entry name" value="Argininosuccinate_lyase"/>
    <property type="match status" value="1"/>
</dbReference>
<dbReference type="Gene3D" id="1.20.200.10">
    <property type="entry name" value="Fumarase/aspartase (Central domain)"/>
    <property type="match status" value="1"/>
</dbReference>
<dbReference type="InterPro" id="IPR045545">
    <property type="entry name" value="PHYIP/PHIPL_C"/>
</dbReference>
<dbReference type="FunFam" id="1.20.200.10:FF:000002">
    <property type="entry name" value="Argininosuccinate lyase"/>
    <property type="match status" value="1"/>
</dbReference>
<feature type="domain" description="Phytanoyl-CoA hydroxylase-interacting protein-like C-terminal" evidence="6">
    <location>
        <begin position="571"/>
        <end position="765"/>
    </location>
</feature>
<evidence type="ECO:0000313" key="7">
    <source>
        <dbReference type="EMBL" id="EKC26255.1"/>
    </source>
</evidence>
<comment type="similarity">
    <text evidence="1">Belongs to the lyase 1 family. Argininosuccinate lyase subfamily.</text>
</comment>
<name>K1QBQ2_MAGGI</name>
<dbReference type="EMBL" id="JH823230">
    <property type="protein sequence ID" value="EKC26255.1"/>
    <property type="molecule type" value="Genomic_DNA"/>
</dbReference>
<evidence type="ECO:0000256" key="2">
    <source>
        <dbReference type="ARBA" id="ARBA00022605"/>
    </source>
</evidence>
<dbReference type="InterPro" id="IPR009049">
    <property type="entry name" value="Argininosuccinate_lyase"/>
</dbReference>
<dbReference type="InterPro" id="IPR022761">
    <property type="entry name" value="Fumarate_lyase_N"/>
</dbReference>
<dbReference type="PRINTS" id="PR00145">
    <property type="entry name" value="ARGSUCLYASE"/>
</dbReference>
<keyword evidence="2" id="KW-0028">Amino-acid biosynthesis</keyword>
<evidence type="ECO:0000259" key="4">
    <source>
        <dbReference type="Pfam" id="PF00206"/>
    </source>
</evidence>
<dbReference type="GO" id="GO:0004056">
    <property type="term" value="F:argininosuccinate lyase activity"/>
    <property type="evidence" value="ECO:0007669"/>
    <property type="project" value="InterPro"/>
</dbReference>
<dbReference type="GO" id="GO:0005829">
    <property type="term" value="C:cytosol"/>
    <property type="evidence" value="ECO:0007669"/>
    <property type="project" value="TreeGrafter"/>
</dbReference>
<evidence type="ECO:0000259" key="5">
    <source>
        <dbReference type="Pfam" id="PF14698"/>
    </source>
</evidence>
<organism evidence="7">
    <name type="scientific">Magallana gigas</name>
    <name type="common">Pacific oyster</name>
    <name type="synonym">Crassostrea gigas</name>
    <dbReference type="NCBI Taxonomy" id="29159"/>
    <lineage>
        <taxon>Eukaryota</taxon>
        <taxon>Metazoa</taxon>
        <taxon>Spiralia</taxon>
        <taxon>Lophotrochozoa</taxon>
        <taxon>Mollusca</taxon>
        <taxon>Bivalvia</taxon>
        <taxon>Autobranchia</taxon>
        <taxon>Pteriomorphia</taxon>
        <taxon>Ostreida</taxon>
        <taxon>Ostreoidea</taxon>
        <taxon>Ostreidae</taxon>
        <taxon>Magallana</taxon>
    </lineage>
</organism>
<dbReference type="InParanoid" id="K1QBQ2"/>
<evidence type="ECO:0000259" key="6">
    <source>
        <dbReference type="Pfam" id="PF19281"/>
    </source>
</evidence>
<dbReference type="FunFam" id="1.10.275.10:FF:000014">
    <property type="entry name" value="Os03g0824900 protein"/>
    <property type="match status" value="1"/>
</dbReference>
<proteinExistence type="inferred from homology"/>
<gene>
    <name evidence="7" type="ORF">CGI_10024108</name>
</gene>
<dbReference type="Pfam" id="PF19281">
    <property type="entry name" value="PHYHIP_C"/>
    <property type="match status" value="1"/>
</dbReference>
<dbReference type="PANTHER" id="PTHR43814:SF1">
    <property type="entry name" value="ARGININOSUCCINATE LYASE"/>
    <property type="match status" value="1"/>
</dbReference>
<dbReference type="PROSITE" id="PS00163">
    <property type="entry name" value="FUMARATE_LYASES"/>
    <property type="match status" value="1"/>
</dbReference>
<dbReference type="SUPFAM" id="SSF48557">
    <property type="entry name" value="L-aspartase-like"/>
    <property type="match status" value="1"/>
</dbReference>
<dbReference type="Pfam" id="PF00206">
    <property type="entry name" value="Lyase_1"/>
    <property type="match status" value="1"/>
</dbReference>
<dbReference type="Pfam" id="PF14698">
    <property type="entry name" value="ASL_C2"/>
    <property type="match status" value="1"/>
</dbReference>
<reference evidence="7" key="1">
    <citation type="journal article" date="2012" name="Nature">
        <title>The oyster genome reveals stress adaptation and complexity of shell formation.</title>
        <authorList>
            <person name="Zhang G."/>
            <person name="Fang X."/>
            <person name="Guo X."/>
            <person name="Li L."/>
            <person name="Luo R."/>
            <person name="Xu F."/>
            <person name="Yang P."/>
            <person name="Zhang L."/>
            <person name="Wang X."/>
            <person name="Qi H."/>
            <person name="Xiong Z."/>
            <person name="Que H."/>
            <person name="Xie Y."/>
            <person name="Holland P.W."/>
            <person name="Paps J."/>
            <person name="Zhu Y."/>
            <person name="Wu F."/>
            <person name="Chen Y."/>
            <person name="Wang J."/>
            <person name="Peng C."/>
            <person name="Meng J."/>
            <person name="Yang L."/>
            <person name="Liu J."/>
            <person name="Wen B."/>
            <person name="Zhang N."/>
            <person name="Huang Z."/>
            <person name="Zhu Q."/>
            <person name="Feng Y."/>
            <person name="Mount A."/>
            <person name="Hedgecock D."/>
            <person name="Xu Z."/>
            <person name="Liu Y."/>
            <person name="Domazet-Loso T."/>
            <person name="Du Y."/>
            <person name="Sun X."/>
            <person name="Zhang S."/>
            <person name="Liu B."/>
            <person name="Cheng P."/>
            <person name="Jiang X."/>
            <person name="Li J."/>
            <person name="Fan D."/>
            <person name="Wang W."/>
            <person name="Fu W."/>
            <person name="Wang T."/>
            <person name="Wang B."/>
            <person name="Zhang J."/>
            <person name="Peng Z."/>
            <person name="Li Y."/>
            <person name="Li N."/>
            <person name="Wang J."/>
            <person name="Chen M."/>
            <person name="He Y."/>
            <person name="Tan F."/>
            <person name="Song X."/>
            <person name="Zheng Q."/>
            <person name="Huang R."/>
            <person name="Yang H."/>
            <person name="Du X."/>
            <person name="Chen L."/>
            <person name="Yang M."/>
            <person name="Gaffney P.M."/>
            <person name="Wang S."/>
            <person name="Luo L."/>
            <person name="She Z."/>
            <person name="Ming Y."/>
            <person name="Huang W."/>
            <person name="Zhang S."/>
            <person name="Huang B."/>
            <person name="Zhang Y."/>
            <person name="Qu T."/>
            <person name="Ni P."/>
            <person name="Miao G."/>
            <person name="Wang J."/>
            <person name="Wang Q."/>
            <person name="Steinberg C.E."/>
            <person name="Wang H."/>
            <person name="Li N."/>
            <person name="Qian L."/>
            <person name="Zhang G."/>
            <person name="Li Y."/>
            <person name="Yang H."/>
            <person name="Liu X."/>
            <person name="Wang J."/>
            <person name="Yin Y."/>
            <person name="Wang J."/>
        </authorList>
    </citation>
    <scope>NUCLEOTIDE SEQUENCE [LARGE SCALE GENOMIC DNA]</scope>
    <source>
        <strain evidence="7">05x7-T-G4-1.051#20</strain>
    </source>
</reference>